<keyword evidence="2" id="KW-0812">Transmembrane</keyword>
<feature type="non-terminal residue" evidence="3">
    <location>
        <position position="1"/>
    </location>
</feature>
<keyword evidence="2" id="KW-1133">Transmembrane helix</keyword>
<proteinExistence type="predicted"/>
<keyword evidence="2" id="KW-0472">Membrane</keyword>
<gene>
    <name evidence="3" type="ORF">CEK00_21545</name>
</gene>
<dbReference type="Proteomes" id="UP000216433">
    <property type="component" value="Unassembled WGS sequence"/>
</dbReference>
<comment type="caution">
    <text evidence="3">The sequence shown here is derived from an EMBL/GenBank/DDBJ whole genome shotgun (WGS) entry which is preliminary data.</text>
</comment>
<reference evidence="3 4" key="1">
    <citation type="submission" date="2017-06" db="EMBL/GenBank/DDBJ databases">
        <title>Genome sequencing and assembly of Stenotrophomonas maltophilia DF07.</title>
        <authorList>
            <person name="Iyer R."/>
        </authorList>
    </citation>
    <scope>NUCLEOTIDE SEQUENCE [LARGE SCALE GENOMIC DNA]</scope>
    <source>
        <strain evidence="3 4">DF07</strain>
    </source>
</reference>
<feature type="non-terminal residue" evidence="3">
    <location>
        <position position="126"/>
    </location>
</feature>
<feature type="transmembrane region" description="Helical" evidence="2">
    <location>
        <begin position="48"/>
        <end position="67"/>
    </location>
</feature>
<feature type="region of interest" description="Disordered" evidence="1">
    <location>
        <begin position="1"/>
        <end position="43"/>
    </location>
</feature>
<feature type="transmembrane region" description="Helical" evidence="2">
    <location>
        <begin position="79"/>
        <end position="100"/>
    </location>
</feature>
<name>A0A270MYI9_STEMA</name>
<dbReference type="AlphaFoldDB" id="A0A270MYI9"/>
<dbReference type="EMBL" id="NJGC01000133">
    <property type="protein sequence ID" value="PAM64881.1"/>
    <property type="molecule type" value="Genomic_DNA"/>
</dbReference>
<evidence type="ECO:0000256" key="1">
    <source>
        <dbReference type="SAM" id="MobiDB-lite"/>
    </source>
</evidence>
<evidence type="ECO:0000313" key="4">
    <source>
        <dbReference type="Proteomes" id="UP000216433"/>
    </source>
</evidence>
<evidence type="ECO:0000313" key="3">
    <source>
        <dbReference type="EMBL" id="PAM64881.1"/>
    </source>
</evidence>
<protein>
    <submittedName>
        <fullName evidence="3">Uncharacterized protein</fullName>
    </submittedName>
</protein>
<accession>A0A270MYI9</accession>
<evidence type="ECO:0000256" key="2">
    <source>
        <dbReference type="SAM" id="Phobius"/>
    </source>
</evidence>
<organism evidence="3 4">
    <name type="scientific">Stenotrophomonas maltophilia</name>
    <name type="common">Pseudomonas maltophilia</name>
    <name type="synonym">Xanthomonas maltophilia</name>
    <dbReference type="NCBI Taxonomy" id="40324"/>
    <lineage>
        <taxon>Bacteria</taxon>
        <taxon>Pseudomonadati</taxon>
        <taxon>Pseudomonadota</taxon>
        <taxon>Gammaproteobacteria</taxon>
        <taxon>Lysobacterales</taxon>
        <taxon>Lysobacteraceae</taxon>
        <taxon>Stenotrophomonas</taxon>
        <taxon>Stenotrophomonas maltophilia group</taxon>
    </lineage>
</organism>
<sequence>GRTDPAGGSTAPEPVSGDPSGSVRSRPGRTTAMDRTARTRHSGGSARVAVWLLHLALPLLGLWLFLARPVTDLHWEHRPGHLGLVAGTSAVAVVLGLLVGRAARQRDDARLFLVSLVFQVTAAFLG</sequence>